<dbReference type="GO" id="GO:0004067">
    <property type="term" value="F:asparaginase activity"/>
    <property type="evidence" value="ECO:0007669"/>
    <property type="project" value="UniProtKB-UniRule"/>
</dbReference>
<organism evidence="6 7">
    <name type="scientific">Sinosporangium siamense</name>
    <dbReference type="NCBI Taxonomy" id="1367973"/>
    <lineage>
        <taxon>Bacteria</taxon>
        <taxon>Bacillati</taxon>
        <taxon>Actinomycetota</taxon>
        <taxon>Actinomycetes</taxon>
        <taxon>Streptosporangiales</taxon>
        <taxon>Streptosporangiaceae</taxon>
        <taxon>Sinosporangium</taxon>
    </lineage>
</organism>
<evidence type="ECO:0000259" key="4">
    <source>
        <dbReference type="Pfam" id="PF00710"/>
    </source>
</evidence>
<dbReference type="PIRSF" id="PIRSF001220">
    <property type="entry name" value="L-ASNase_gatD"/>
    <property type="match status" value="1"/>
</dbReference>
<dbReference type="InterPro" id="IPR006034">
    <property type="entry name" value="Asparaginase/glutaminase-like"/>
</dbReference>
<dbReference type="SMART" id="SM00870">
    <property type="entry name" value="Asparaginase"/>
    <property type="match status" value="1"/>
</dbReference>
<evidence type="ECO:0000313" key="7">
    <source>
        <dbReference type="Proteomes" id="UP000606172"/>
    </source>
</evidence>
<gene>
    <name evidence="6" type="primary">ansA_2</name>
    <name evidence="6" type="ORF">Ssi02_72150</name>
</gene>
<evidence type="ECO:0000256" key="2">
    <source>
        <dbReference type="ARBA" id="ARBA00022801"/>
    </source>
</evidence>
<dbReference type="PRINTS" id="PR00139">
    <property type="entry name" value="ASNGLNASE"/>
</dbReference>
<dbReference type="PANTHER" id="PTHR11707">
    <property type="entry name" value="L-ASPARAGINASE"/>
    <property type="match status" value="1"/>
</dbReference>
<sequence>MPNLAGEQLVAGVPGLAEMDVTIDVRDFRRLPSGSLTFDDLRRLAEEIETCDADGVVVTQGTDTIEESAYMLDLLHSGHRPLVVTGAMRNPSLAGADGPANVLAAVQVAADPGARGLGCLVVLAEEIHAACRVRKTHSTSLATFESPGGGVLGHVVEGRPRFLNAPRERVTVRLEPDVPFARVGLVTAVLGDDGESVRATGRYADGLVVAGMGAGHVPVGCVEPLSELAGRMPVVLASRTGAGSVLSHTYGYPGSEVDLLERGLINAGFLHPYKARILLTALLTAGAPAAEIAKTVTVAGAVHG</sequence>
<dbReference type="Gene3D" id="3.40.50.40">
    <property type="match status" value="1"/>
</dbReference>
<dbReference type="PROSITE" id="PS51732">
    <property type="entry name" value="ASN_GLN_ASE_3"/>
    <property type="match status" value="1"/>
</dbReference>
<dbReference type="GO" id="GO:0006528">
    <property type="term" value="P:asparagine metabolic process"/>
    <property type="evidence" value="ECO:0007669"/>
    <property type="project" value="InterPro"/>
</dbReference>
<dbReference type="InterPro" id="IPR004550">
    <property type="entry name" value="AsnASE_II"/>
</dbReference>
<dbReference type="EMBL" id="BOOW01000053">
    <property type="protein sequence ID" value="GII96984.1"/>
    <property type="molecule type" value="Genomic_DNA"/>
</dbReference>
<dbReference type="InterPro" id="IPR036152">
    <property type="entry name" value="Asp/glu_Ase-like_sf"/>
</dbReference>
<evidence type="ECO:0000256" key="1">
    <source>
        <dbReference type="ARBA" id="ARBA00010518"/>
    </source>
</evidence>
<dbReference type="Pfam" id="PF00710">
    <property type="entry name" value="Asparaginase"/>
    <property type="match status" value="1"/>
</dbReference>
<dbReference type="PIRSF" id="PIRSF500176">
    <property type="entry name" value="L_ASNase"/>
    <property type="match status" value="1"/>
</dbReference>
<dbReference type="InterPro" id="IPR027474">
    <property type="entry name" value="L-asparaginase_N"/>
</dbReference>
<comment type="caution">
    <text evidence="6">The sequence shown here is derived from an EMBL/GenBank/DDBJ whole genome shotgun (WGS) entry which is preliminary data.</text>
</comment>
<protein>
    <submittedName>
        <fullName evidence="6">L-asparaginase</fullName>
    </submittedName>
</protein>
<dbReference type="SUPFAM" id="SSF53774">
    <property type="entry name" value="Glutaminase/Asparaginase"/>
    <property type="match status" value="1"/>
</dbReference>
<keyword evidence="2" id="KW-0378">Hydrolase</keyword>
<dbReference type="Pfam" id="PF17763">
    <property type="entry name" value="Asparaginase_C"/>
    <property type="match status" value="1"/>
</dbReference>
<dbReference type="Gene3D" id="3.40.50.1170">
    <property type="entry name" value="L-asparaginase, N-terminal domain"/>
    <property type="match status" value="1"/>
</dbReference>
<feature type="binding site" evidence="3">
    <location>
        <position position="33"/>
    </location>
    <ligand>
        <name>substrate</name>
    </ligand>
</feature>
<feature type="domain" description="Asparaginase/glutaminase C-terminal" evidence="5">
    <location>
        <begin position="182"/>
        <end position="294"/>
    </location>
</feature>
<evidence type="ECO:0000259" key="5">
    <source>
        <dbReference type="Pfam" id="PF17763"/>
    </source>
</evidence>
<dbReference type="PANTHER" id="PTHR11707:SF28">
    <property type="entry name" value="60 KDA LYSOPHOSPHOLIPASE"/>
    <property type="match status" value="1"/>
</dbReference>
<name>A0A919RRM1_9ACTN</name>
<evidence type="ECO:0000256" key="3">
    <source>
        <dbReference type="PIRSR" id="PIRSR001220-2"/>
    </source>
</evidence>
<proteinExistence type="inferred from homology"/>
<dbReference type="CDD" id="cd08964">
    <property type="entry name" value="L-asparaginase_II"/>
    <property type="match status" value="1"/>
</dbReference>
<evidence type="ECO:0000313" key="6">
    <source>
        <dbReference type="EMBL" id="GII96984.1"/>
    </source>
</evidence>
<reference evidence="6" key="1">
    <citation type="submission" date="2021-01" db="EMBL/GenBank/DDBJ databases">
        <title>Whole genome shotgun sequence of Sinosporangium siamense NBRC 109515.</title>
        <authorList>
            <person name="Komaki H."/>
            <person name="Tamura T."/>
        </authorList>
    </citation>
    <scope>NUCLEOTIDE SEQUENCE</scope>
    <source>
        <strain evidence="6">NBRC 109515</strain>
    </source>
</reference>
<comment type="similarity">
    <text evidence="1">Belongs to the asparaginase 1 family.</text>
</comment>
<feature type="domain" description="L-asparaginase N-terminal" evidence="4">
    <location>
        <begin position="2"/>
        <end position="165"/>
    </location>
</feature>
<accession>A0A919RRM1</accession>
<dbReference type="AlphaFoldDB" id="A0A919RRM1"/>
<dbReference type="InterPro" id="IPR027473">
    <property type="entry name" value="L-asparaginase_C"/>
</dbReference>
<dbReference type="Proteomes" id="UP000606172">
    <property type="component" value="Unassembled WGS sequence"/>
</dbReference>
<dbReference type="InterPro" id="IPR037152">
    <property type="entry name" value="L-asparaginase_N_sf"/>
</dbReference>
<feature type="binding site" evidence="3">
    <location>
        <begin position="62"/>
        <end position="63"/>
    </location>
    <ligand>
        <name>substrate</name>
    </ligand>
</feature>
<keyword evidence="7" id="KW-1185">Reference proteome</keyword>
<dbReference type="InterPro" id="IPR040919">
    <property type="entry name" value="Asparaginase_C"/>
</dbReference>